<proteinExistence type="predicted"/>
<dbReference type="InterPro" id="IPR027417">
    <property type="entry name" value="P-loop_NTPase"/>
</dbReference>
<dbReference type="Proteomes" id="UP001303473">
    <property type="component" value="Unassembled WGS sequence"/>
</dbReference>
<keyword evidence="5" id="KW-1185">Reference proteome</keyword>
<dbReference type="InterPro" id="IPR029058">
    <property type="entry name" value="AB_hydrolase_fold"/>
</dbReference>
<keyword evidence="1" id="KW-0677">Repeat</keyword>
<dbReference type="Pfam" id="PF24883">
    <property type="entry name" value="NPHP3_N"/>
    <property type="match status" value="1"/>
</dbReference>
<dbReference type="EMBL" id="MU853785">
    <property type="protein sequence ID" value="KAK3941281.1"/>
    <property type="molecule type" value="Genomic_DNA"/>
</dbReference>
<evidence type="ECO:0000259" key="3">
    <source>
        <dbReference type="Pfam" id="PF24883"/>
    </source>
</evidence>
<dbReference type="Gene3D" id="3.40.50.1820">
    <property type="entry name" value="alpha/beta hydrolase"/>
    <property type="match status" value="1"/>
</dbReference>
<comment type="caution">
    <text evidence="4">The sequence shown here is derived from an EMBL/GenBank/DDBJ whole genome shotgun (WGS) entry which is preliminary data.</text>
</comment>
<evidence type="ECO:0000313" key="4">
    <source>
        <dbReference type="EMBL" id="KAK3941281.1"/>
    </source>
</evidence>
<dbReference type="SUPFAM" id="SSF52540">
    <property type="entry name" value="P-loop containing nucleoside triphosphate hydrolases"/>
    <property type="match status" value="1"/>
</dbReference>
<dbReference type="Gene3D" id="3.40.50.300">
    <property type="entry name" value="P-loop containing nucleotide triphosphate hydrolases"/>
    <property type="match status" value="1"/>
</dbReference>
<dbReference type="SUPFAM" id="SSF53474">
    <property type="entry name" value="alpha/beta-Hydrolases"/>
    <property type="match status" value="1"/>
</dbReference>
<evidence type="ECO:0000313" key="5">
    <source>
        <dbReference type="Proteomes" id="UP001303473"/>
    </source>
</evidence>
<evidence type="ECO:0000256" key="1">
    <source>
        <dbReference type="ARBA" id="ARBA00022737"/>
    </source>
</evidence>
<dbReference type="PANTHER" id="PTHR10039">
    <property type="entry name" value="AMELOGENIN"/>
    <property type="match status" value="1"/>
</dbReference>
<reference evidence="5" key="1">
    <citation type="journal article" date="2023" name="Mol. Phylogenet. Evol.">
        <title>Genome-scale phylogeny and comparative genomics of the fungal order Sordariales.</title>
        <authorList>
            <person name="Hensen N."/>
            <person name="Bonometti L."/>
            <person name="Westerberg I."/>
            <person name="Brannstrom I.O."/>
            <person name="Guillou S."/>
            <person name="Cros-Aarteil S."/>
            <person name="Calhoun S."/>
            <person name="Haridas S."/>
            <person name="Kuo A."/>
            <person name="Mondo S."/>
            <person name="Pangilinan J."/>
            <person name="Riley R."/>
            <person name="LaButti K."/>
            <person name="Andreopoulos B."/>
            <person name="Lipzen A."/>
            <person name="Chen C."/>
            <person name="Yan M."/>
            <person name="Daum C."/>
            <person name="Ng V."/>
            <person name="Clum A."/>
            <person name="Steindorff A."/>
            <person name="Ohm R.A."/>
            <person name="Martin F."/>
            <person name="Silar P."/>
            <person name="Natvig D.O."/>
            <person name="Lalanne C."/>
            <person name="Gautier V."/>
            <person name="Ament-Velasquez S.L."/>
            <person name="Kruys A."/>
            <person name="Hutchinson M.I."/>
            <person name="Powell A.J."/>
            <person name="Barry K."/>
            <person name="Miller A.N."/>
            <person name="Grigoriev I.V."/>
            <person name="Debuchy R."/>
            <person name="Gladieux P."/>
            <person name="Hiltunen Thoren M."/>
            <person name="Johannesson H."/>
        </authorList>
    </citation>
    <scope>NUCLEOTIDE SEQUENCE [LARGE SCALE GENOMIC DNA]</scope>
    <source>
        <strain evidence="5">CBS 340.73</strain>
    </source>
</reference>
<gene>
    <name evidence="4" type="ORF">QBC46DRAFT_458473</name>
</gene>
<protein>
    <submittedName>
        <fullName evidence="4">Protein SERAC1</fullName>
    </submittedName>
</protein>
<organism evidence="4 5">
    <name type="scientific">Diplogelasinospora grovesii</name>
    <dbReference type="NCBI Taxonomy" id="303347"/>
    <lineage>
        <taxon>Eukaryota</taxon>
        <taxon>Fungi</taxon>
        <taxon>Dikarya</taxon>
        <taxon>Ascomycota</taxon>
        <taxon>Pezizomycotina</taxon>
        <taxon>Sordariomycetes</taxon>
        <taxon>Sordariomycetidae</taxon>
        <taxon>Sordariales</taxon>
        <taxon>Diplogelasinosporaceae</taxon>
        <taxon>Diplogelasinospora</taxon>
    </lineage>
</organism>
<dbReference type="InterPro" id="IPR056884">
    <property type="entry name" value="NPHP3-like_N"/>
</dbReference>
<evidence type="ECO:0000256" key="2">
    <source>
        <dbReference type="SAM" id="Coils"/>
    </source>
</evidence>
<feature type="coiled-coil region" evidence="2">
    <location>
        <begin position="798"/>
        <end position="825"/>
    </location>
</feature>
<accession>A0AAN6N8S9</accession>
<keyword evidence="2" id="KW-0175">Coiled coil</keyword>
<feature type="domain" description="Nephrocystin 3-like N-terminal" evidence="3">
    <location>
        <begin position="273"/>
        <end position="425"/>
    </location>
</feature>
<sequence>MATTLTQLYPIEEAPSLEPPTVEVHRLVHGLDGHPIRSWQADDANRTVWPRDLLPTYLPKVRVLSFGYNATIRGSTSRAKIRDHARSLLQWLIDKREDDNAKMRPLVFVGHSLGGVIIKQPERFESIDASTSGIMFFATPHYALDANDLEELVSHIVTRHGHEGATTPTNNMLMEIRRNRQVLTNVTDDFRSLLKRRPFGIVNFLEGDMTEVLGQVVVDKVKRHLLADEEDYMHLNGDHLGICKFTREQVDEFRAVWKRLQRLIEKSPRAQSINNKLWIYGDPVCGKTYLATHIISVIRAAIKTELVLQCFLSAGHEERGDCRAILRSTLHQVAKSRLNVIDQFLLIPYEGRQSEQLTWDTDTLRDLWPNVIAHVINGGSSVTIILDGFDEIGDGDQSRFLRCFKQCEELSQQSGGRLRLLILSRRCKCFYDNLKKGDFATYEMGAKDTLDDIHATVSEKLNNFASHVDWTPEFLETVCIRITRNARGMYLWAAVMVADLQNRLPTEYDMKKQLKEGLPRELAELYDSILGRISTVNRDNGPIVKMVLRWVTFRQEVLKAEELGIGLALTLRRIRAKGDPAAAVINDRYLSSFKLPSAKPAIYRLCGQLLRFSKGDNVQLVHRSLMHYLTTPPPVFKREHPDWKIIHHCNFCLDPGESHAILASLCMAYLTISYFGDSGEKFQQTKVGREEWVRKVRGRMKMYVFVRYAALCWSKHLKEAGPTSAPSPDKEQDRLAQAKLEDSTTHYSVCWSEVWWLLRRWPRLDFPSEPPIVDIMMGGQNSEHSTLKAENSELPVQIDQLAQENWNLKQENSKLQVQLNQLTQKNCIPKPKNWVFSLIPERLYSNKQHYGLFTLALPDSEQEGDLKHNDPTLE</sequence>
<name>A0AAN6N8S9_9PEZI</name>
<dbReference type="AlphaFoldDB" id="A0AAN6N8S9"/>